<sequence>MAVKKGHVLLHQHARACPDGPRSMMSEAHRACCANGRQCRTPSKTGHSPRAVFYARTPDRAFYLCEACAMVFAHIHQLPFEVCDAPEVRRG</sequence>
<comment type="caution">
    <text evidence="1">The sequence shown here is derived from an EMBL/GenBank/DDBJ whole genome shotgun (WGS) entry which is preliminary data.</text>
</comment>
<name>A0A3D4VA11_9BACT</name>
<dbReference type="AlphaFoldDB" id="A0A3D4VA11"/>
<proteinExistence type="predicted"/>
<protein>
    <submittedName>
        <fullName evidence="1">Uncharacterized protein</fullName>
    </submittedName>
</protein>
<evidence type="ECO:0000313" key="1">
    <source>
        <dbReference type="EMBL" id="HCT57572.1"/>
    </source>
</evidence>
<gene>
    <name evidence="1" type="ORF">DGD08_10275</name>
</gene>
<dbReference type="Proteomes" id="UP000264071">
    <property type="component" value="Unassembled WGS sequence"/>
</dbReference>
<organism evidence="1 2">
    <name type="scientific">Gemmatimonas aurantiaca</name>
    <dbReference type="NCBI Taxonomy" id="173480"/>
    <lineage>
        <taxon>Bacteria</taxon>
        <taxon>Pseudomonadati</taxon>
        <taxon>Gemmatimonadota</taxon>
        <taxon>Gemmatimonadia</taxon>
        <taxon>Gemmatimonadales</taxon>
        <taxon>Gemmatimonadaceae</taxon>
        <taxon>Gemmatimonas</taxon>
    </lineage>
</organism>
<dbReference type="EMBL" id="DPIY01000009">
    <property type="protein sequence ID" value="HCT57572.1"/>
    <property type="molecule type" value="Genomic_DNA"/>
</dbReference>
<reference evidence="1 2" key="1">
    <citation type="journal article" date="2018" name="Nat. Biotechnol.">
        <title>A standardized bacterial taxonomy based on genome phylogeny substantially revises the tree of life.</title>
        <authorList>
            <person name="Parks D.H."/>
            <person name="Chuvochina M."/>
            <person name="Waite D.W."/>
            <person name="Rinke C."/>
            <person name="Skarshewski A."/>
            <person name="Chaumeil P.A."/>
            <person name="Hugenholtz P."/>
        </authorList>
    </citation>
    <scope>NUCLEOTIDE SEQUENCE [LARGE SCALE GENOMIC DNA]</scope>
    <source>
        <strain evidence="1">UBA8844</strain>
    </source>
</reference>
<accession>A0A3D4VA11</accession>
<evidence type="ECO:0000313" key="2">
    <source>
        <dbReference type="Proteomes" id="UP000264071"/>
    </source>
</evidence>